<dbReference type="Pfam" id="PF01418">
    <property type="entry name" value="HTH_6"/>
    <property type="match status" value="1"/>
</dbReference>
<dbReference type="SUPFAM" id="SSF53697">
    <property type="entry name" value="SIS domain"/>
    <property type="match status" value="1"/>
</dbReference>
<evidence type="ECO:0000256" key="3">
    <source>
        <dbReference type="ARBA" id="ARBA00023163"/>
    </source>
</evidence>
<dbReference type="InterPro" id="IPR047640">
    <property type="entry name" value="RpiR-like"/>
</dbReference>
<dbReference type="GO" id="GO:0097367">
    <property type="term" value="F:carbohydrate derivative binding"/>
    <property type="evidence" value="ECO:0007669"/>
    <property type="project" value="InterPro"/>
</dbReference>
<organism evidence="5 6">
    <name type="scientific">Lactobacillus ultunensis DSM 16047</name>
    <dbReference type="NCBI Taxonomy" id="525365"/>
    <lineage>
        <taxon>Bacteria</taxon>
        <taxon>Bacillati</taxon>
        <taxon>Bacillota</taxon>
        <taxon>Bacilli</taxon>
        <taxon>Lactobacillales</taxon>
        <taxon>Lactobacillaceae</taxon>
        <taxon>Lactobacillus</taxon>
    </lineage>
</organism>
<dbReference type="InterPro" id="IPR046348">
    <property type="entry name" value="SIS_dom_sf"/>
</dbReference>
<evidence type="ECO:0000313" key="5">
    <source>
        <dbReference type="EMBL" id="EEJ72077.1"/>
    </source>
</evidence>
<dbReference type="PANTHER" id="PTHR30514:SF1">
    <property type="entry name" value="HTH-TYPE TRANSCRIPTIONAL REGULATOR HEXR-RELATED"/>
    <property type="match status" value="1"/>
</dbReference>
<gene>
    <name evidence="5" type="primary">glvR</name>
    <name evidence="5" type="ORF">HMPREF0548_1081</name>
</gene>
<protein>
    <submittedName>
        <fullName evidence="5">Transcriptional regulator, RpiR family</fullName>
    </submittedName>
</protein>
<dbReference type="Gene3D" id="1.10.10.10">
    <property type="entry name" value="Winged helix-like DNA-binding domain superfamily/Winged helix DNA-binding domain"/>
    <property type="match status" value="1"/>
</dbReference>
<evidence type="ECO:0000256" key="2">
    <source>
        <dbReference type="ARBA" id="ARBA00023125"/>
    </source>
</evidence>
<dbReference type="PROSITE" id="PS51071">
    <property type="entry name" value="HTH_RPIR"/>
    <property type="match status" value="1"/>
</dbReference>
<dbReference type="HOGENOM" id="CLU_055769_4_3_9"/>
<keyword evidence="2" id="KW-0238">DNA-binding</keyword>
<keyword evidence="3" id="KW-0804">Transcription</keyword>
<proteinExistence type="predicted"/>
<dbReference type="GO" id="GO:0003700">
    <property type="term" value="F:DNA-binding transcription factor activity"/>
    <property type="evidence" value="ECO:0007669"/>
    <property type="project" value="InterPro"/>
</dbReference>
<dbReference type="PANTHER" id="PTHR30514">
    <property type="entry name" value="GLUCOKINASE"/>
    <property type="match status" value="1"/>
</dbReference>
<feature type="domain" description="HTH rpiR-type" evidence="4">
    <location>
        <begin position="4"/>
        <end position="80"/>
    </location>
</feature>
<dbReference type="GO" id="GO:1901135">
    <property type="term" value="P:carbohydrate derivative metabolic process"/>
    <property type="evidence" value="ECO:0007669"/>
    <property type="project" value="InterPro"/>
</dbReference>
<dbReference type="RefSeq" id="WP_007125609.1">
    <property type="nucleotide sequence ID" value="NZ_AZFO01000009.1"/>
</dbReference>
<evidence type="ECO:0000313" key="6">
    <source>
        <dbReference type="Proteomes" id="UP000005583"/>
    </source>
</evidence>
<accession>C2EN35</accession>
<dbReference type="OrthoDB" id="1648815at2"/>
<evidence type="ECO:0000259" key="4">
    <source>
        <dbReference type="PROSITE" id="PS51071"/>
    </source>
</evidence>
<comment type="caution">
    <text evidence="5">The sequence shown here is derived from an EMBL/GenBank/DDBJ whole genome shotgun (WGS) entry which is preliminary data.</text>
</comment>
<dbReference type="Gene3D" id="3.40.50.10490">
    <property type="entry name" value="Glucose-6-phosphate isomerase like protein, domain 1"/>
    <property type="match status" value="1"/>
</dbReference>
<dbReference type="EMBL" id="ACGU01000049">
    <property type="protein sequence ID" value="EEJ72077.1"/>
    <property type="molecule type" value="Genomic_DNA"/>
</dbReference>
<dbReference type="GO" id="GO:0003677">
    <property type="term" value="F:DNA binding"/>
    <property type="evidence" value="ECO:0007669"/>
    <property type="project" value="UniProtKB-KW"/>
</dbReference>
<dbReference type="eggNOG" id="COG1737">
    <property type="taxonomic scope" value="Bacteria"/>
</dbReference>
<sequence>MAINSFDEKVVKTKNKLTTNELTVLQYIHKNADTINRKTISELAKETHFSSSFISKLVKKIGYDSFAAMRLDLKNDLVKKIESNEYGVLKNQNIDIAKTNSLLLQMNFKPINKLFDTATAIYVYGTGHSQNNYMRELSRNLMALVNVPVIFLSGQSEFQSVIYTAKSTSCFIIASTTGKTPVLIDAVKILNLSQVPIISFTSFSDNELSDLATYNLFYYLTPIKNPTNHRNIRSYLPLGYVVDFVIREYISHLQKK</sequence>
<dbReference type="STRING" id="525365.HMPREF0548_1081"/>
<keyword evidence="1" id="KW-0805">Transcription regulation</keyword>
<keyword evidence="6" id="KW-1185">Reference proteome</keyword>
<dbReference type="InterPro" id="IPR035472">
    <property type="entry name" value="RpiR-like_SIS"/>
</dbReference>
<dbReference type="CDD" id="cd05013">
    <property type="entry name" value="SIS_RpiR"/>
    <property type="match status" value="1"/>
</dbReference>
<reference evidence="5 6" key="1">
    <citation type="submission" date="2009-01" db="EMBL/GenBank/DDBJ databases">
        <authorList>
            <person name="Qin X."/>
            <person name="Bachman B."/>
            <person name="Battles P."/>
            <person name="Bell A."/>
            <person name="Bess C."/>
            <person name="Bickham C."/>
            <person name="Chaboub L."/>
            <person name="Chen D."/>
            <person name="Coyle M."/>
            <person name="Deiros D.R."/>
            <person name="Dinh H."/>
            <person name="Forbes L."/>
            <person name="Fowler G."/>
            <person name="Francisco L."/>
            <person name="Fu Q."/>
            <person name="Gubbala S."/>
            <person name="Hale W."/>
            <person name="Han Y."/>
            <person name="Hemphill L."/>
            <person name="Highlander S.K."/>
            <person name="Hirani K."/>
            <person name="Hogues M."/>
            <person name="Jackson L."/>
            <person name="Jakkamsetti A."/>
            <person name="Javaid M."/>
            <person name="Jiang H."/>
            <person name="Korchina V."/>
            <person name="Kovar C."/>
            <person name="Lara F."/>
            <person name="Lee S."/>
            <person name="Mata R."/>
            <person name="Mathew T."/>
            <person name="Moen C."/>
            <person name="Morales K."/>
            <person name="Munidasa M."/>
            <person name="Nazareth L."/>
            <person name="Ngo R."/>
            <person name="Nguyen L."/>
            <person name="Okwuonu G."/>
            <person name="Ongeri F."/>
            <person name="Patil S."/>
            <person name="Petrosino J."/>
            <person name="Pham C."/>
            <person name="Pham P."/>
            <person name="Pu L.-L."/>
            <person name="Puazo M."/>
            <person name="Raj R."/>
            <person name="Reid J."/>
            <person name="Rouhana J."/>
            <person name="Saada N."/>
            <person name="Shang Y."/>
            <person name="Simmons D."/>
            <person name="Thornton R."/>
            <person name="Warren J."/>
            <person name="Weissenberger G."/>
            <person name="Zhang J."/>
            <person name="Zhang L."/>
            <person name="Zhou C."/>
            <person name="Zhu D."/>
            <person name="Muzny D."/>
            <person name="Worley K."/>
            <person name="Gibbs R."/>
        </authorList>
    </citation>
    <scope>NUCLEOTIDE SEQUENCE [LARGE SCALE GENOMIC DNA]</scope>
    <source>
        <strain evidence="5 6">DSM 16047</strain>
    </source>
</reference>
<dbReference type="Proteomes" id="UP000005583">
    <property type="component" value="Unassembled WGS sequence"/>
</dbReference>
<dbReference type="Pfam" id="PF01380">
    <property type="entry name" value="SIS"/>
    <property type="match status" value="1"/>
</dbReference>
<name>C2EN35_9LACO</name>
<dbReference type="SUPFAM" id="SSF46689">
    <property type="entry name" value="Homeodomain-like"/>
    <property type="match status" value="1"/>
</dbReference>
<dbReference type="InterPro" id="IPR009057">
    <property type="entry name" value="Homeodomain-like_sf"/>
</dbReference>
<dbReference type="InterPro" id="IPR036388">
    <property type="entry name" value="WH-like_DNA-bd_sf"/>
</dbReference>
<dbReference type="InterPro" id="IPR000281">
    <property type="entry name" value="HTH_RpiR"/>
</dbReference>
<dbReference type="InterPro" id="IPR001347">
    <property type="entry name" value="SIS_dom"/>
</dbReference>
<dbReference type="PATRIC" id="fig|525365.8.peg.2137"/>
<dbReference type="AlphaFoldDB" id="C2EN35"/>
<evidence type="ECO:0000256" key="1">
    <source>
        <dbReference type="ARBA" id="ARBA00023015"/>
    </source>
</evidence>